<comment type="caution">
    <text evidence="9">The sequence shown here is derived from an EMBL/GenBank/DDBJ whole genome shotgun (WGS) entry which is preliminary data.</text>
</comment>
<evidence type="ECO:0000256" key="4">
    <source>
        <dbReference type="ARBA" id="ARBA00022692"/>
    </source>
</evidence>
<evidence type="ECO:0000256" key="5">
    <source>
        <dbReference type="ARBA" id="ARBA00022989"/>
    </source>
</evidence>
<evidence type="ECO:0000259" key="8">
    <source>
        <dbReference type="PROSITE" id="PS50928"/>
    </source>
</evidence>
<organism evidence="9 10">
    <name type="scientific">Rhizocola hellebori</name>
    <dbReference type="NCBI Taxonomy" id="1392758"/>
    <lineage>
        <taxon>Bacteria</taxon>
        <taxon>Bacillati</taxon>
        <taxon>Actinomycetota</taxon>
        <taxon>Actinomycetes</taxon>
        <taxon>Micromonosporales</taxon>
        <taxon>Micromonosporaceae</taxon>
        <taxon>Rhizocola</taxon>
    </lineage>
</organism>
<keyword evidence="2 7" id="KW-0813">Transport</keyword>
<dbReference type="PANTHER" id="PTHR30193:SF18">
    <property type="entry name" value="OSMOPROTECTIVE COMPOUNDS UPTAKE PERMEASE PROTEIN GGTC"/>
    <property type="match status" value="1"/>
</dbReference>
<feature type="transmembrane region" description="Helical" evidence="7">
    <location>
        <begin position="135"/>
        <end position="154"/>
    </location>
</feature>
<dbReference type="Gene3D" id="1.10.3720.10">
    <property type="entry name" value="MetI-like"/>
    <property type="match status" value="1"/>
</dbReference>
<keyword evidence="5 7" id="KW-1133">Transmembrane helix</keyword>
<feature type="domain" description="ABC transmembrane type-1" evidence="8">
    <location>
        <begin position="98"/>
        <end position="317"/>
    </location>
</feature>
<comment type="subcellular location">
    <subcellularLocation>
        <location evidence="1 7">Cell membrane</location>
        <topology evidence="1 7">Multi-pass membrane protein</topology>
    </subcellularLocation>
</comment>
<dbReference type="SUPFAM" id="SSF161098">
    <property type="entry name" value="MetI-like"/>
    <property type="match status" value="1"/>
</dbReference>
<dbReference type="PANTHER" id="PTHR30193">
    <property type="entry name" value="ABC TRANSPORTER PERMEASE PROTEIN"/>
    <property type="match status" value="1"/>
</dbReference>
<dbReference type="Proteomes" id="UP000612899">
    <property type="component" value="Unassembled WGS sequence"/>
</dbReference>
<feature type="transmembrane region" description="Helical" evidence="7">
    <location>
        <begin position="102"/>
        <end position="123"/>
    </location>
</feature>
<keyword evidence="6 7" id="KW-0472">Membrane</keyword>
<accession>A0A8J3Q972</accession>
<feature type="transmembrane region" description="Helical" evidence="7">
    <location>
        <begin position="298"/>
        <end position="316"/>
    </location>
</feature>
<dbReference type="AlphaFoldDB" id="A0A8J3Q972"/>
<evidence type="ECO:0000256" key="3">
    <source>
        <dbReference type="ARBA" id="ARBA00022475"/>
    </source>
</evidence>
<protein>
    <submittedName>
        <fullName evidence="9">ABC transporter</fullName>
    </submittedName>
</protein>
<dbReference type="InterPro" id="IPR000515">
    <property type="entry name" value="MetI-like"/>
</dbReference>
<dbReference type="GO" id="GO:0005886">
    <property type="term" value="C:plasma membrane"/>
    <property type="evidence" value="ECO:0007669"/>
    <property type="project" value="UniProtKB-SubCell"/>
</dbReference>
<dbReference type="CDD" id="cd06261">
    <property type="entry name" value="TM_PBP2"/>
    <property type="match status" value="1"/>
</dbReference>
<name>A0A8J3Q972_9ACTN</name>
<keyword evidence="3" id="KW-1003">Cell membrane</keyword>
<feature type="transmembrane region" description="Helical" evidence="7">
    <location>
        <begin position="236"/>
        <end position="261"/>
    </location>
</feature>
<evidence type="ECO:0000256" key="2">
    <source>
        <dbReference type="ARBA" id="ARBA00022448"/>
    </source>
</evidence>
<proteinExistence type="inferred from homology"/>
<dbReference type="InterPro" id="IPR035906">
    <property type="entry name" value="MetI-like_sf"/>
</dbReference>
<feature type="transmembrane region" description="Helical" evidence="7">
    <location>
        <begin position="193"/>
        <end position="215"/>
    </location>
</feature>
<keyword evidence="4 7" id="KW-0812">Transmembrane</keyword>
<dbReference type="PROSITE" id="PS50928">
    <property type="entry name" value="ABC_TM1"/>
    <property type="match status" value="1"/>
</dbReference>
<evidence type="ECO:0000256" key="6">
    <source>
        <dbReference type="ARBA" id="ARBA00023136"/>
    </source>
</evidence>
<sequence length="327" mass="36384">MLDMAVEGPKLLMLLYGVIGFFAIVGLLLLALDKVSGRRDRWVALGFLTPALLLVTIGLVIPAIRTFIFSFMDADSSDFVGLDNYAWIFTQPETRKVLGNTALWVVLVPTVATTVGLVYAVVVDRAKFEGLAKSLIFMPMAISFVGAGIIWKFVYAYRDPEVADKQIGLLSQVVVWLGMKPANWLLEPPWNTLFLIVVLVWIQAGFAMVILSAAIKAIPAEITEAARIDGVTPWQMFWRVTVPSIRPALVVVVVTISIASLKLFDIVRTMTGGRFDTNVLAHEMYVQAFDSYDDGRGSALAVFLFLLVTPIVFYQVRQFRKRRQEAM</sequence>
<gene>
    <name evidence="9" type="ORF">Rhe02_44410</name>
</gene>
<evidence type="ECO:0000313" key="9">
    <source>
        <dbReference type="EMBL" id="GIH06374.1"/>
    </source>
</evidence>
<feature type="transmembrane region" description="Helical" evidence="7">
    <location>
        <begin position="42"/>
        <end position="64"/>
    </location>
</feature>
<dbReference type="Pfam" id="PF00528">
    <property type="entry name" value="BPD_transp_1"/>
    <property type="match status" value="1"/>
</dbReference>
<comment type="similarity">
    <text evidence="7">Belongs to the binding-protein-dependent transport system permease family.</text>
</comment>
<evidence type="ECO:0000313" key="10">
    <source>
        <dbReference type="Proteomes" id="UP000612899"/>
    </source>
</evidence>
<dbReference type="InterPro" id="IPR051393">
    <property type="entry name" value="ABC_transporter_permease"/>
</dbReference>
<feature type="transmembrane region" description="Helical" evidence="7">
    <location>
        <begin position="12"/>
        <end position="30"/>
    </location>
</feature>
<keyword evidence="10" id="KW-1185">Reference proteome</keyword>
<dbReference type="RefSeq" id="WP_203910183.1">
    <property type="nucleotide sequence ID" value="NZ_BONY01000026.1"/>
</dbReference>
<evidence type="ECO:0000256" key="7">
    <source>
        <dbReference type="RuleBase" id="RU363032"/>
    </source>
</evidence>
<reference evidence="9" key="1">
    <citation type="submission" date="2021-01" db="EMBL/GenBank/DDBJ databases">
        <title>Whole genome shotgun sequence of Rhizocola hellebori NBRC 109834.</title>
        <authorList>
            <person name="Komaki H."/>
            <person name="Tamura T."/>
        </authorList>
    </citation>
    <scope>NUCLEOTIDE SEQUENCE</scope>
    <source>
        <strain evidence="9">NBRC 109834</strain>
    </source>
</reference>
<dbReference type="EMBL" id="BONY01000026">
    <property type="protein sequence ID" value="GIH06374.1"/>
    <property type="molecule type" value="Genomic_DNA"/>
</dbReference>
<dbReference type="GO" id="GO:0055085">
    <property type="term" value="P:transmembrane transport"/>
    <property type="evidence" value="ECO:0007669"/>
    <property type="project" value="InterPro"/>
</dbReference>
<evidence type="ECO:0000256" key="1">
    <source>
        <dbReference type="ARBA" id="ARBA00004651"/>
    </source>
</evidence>